<proteinExistence type="predicted"/>
<name>A0A4R8T9N1_9PEZI</name>
<dbReference type="Proteomes" id="UP000295604">
    <property type="component" value="Unassembled WGS sequence"/>
</dbReference>
<feature type="transmembrane region" description="Helical" evidence="2">
    <location>
        <begin position="116"/>
        <end position="134"/>
    </location>
</feature>
<dbReference type="AlphaFoldDB" id="A0A4R8T9N1"/>
<keyword evidence="4" id="KW-1185">Reference proteome</keyword>
<keyword evidence="2" id="KW-0472">Membrane</keyword>
<evidence type="ECO:0000313" key="4">
    <source>
        <dbReference type="Proteomes" id="UP000295604"/>
    </source>
</evidence>
<reference evidence="3 4" key="1">
    <citation type="submission" date="2018-11" db="EMBL/GenBank/DDBJ databases">
        <title>Genome sequence and assembly of Colletotrichum sidae.</title>
        <authorList>
            <person name="Gan P."/>
            <person name="Shirasu K."/>
        </authorList>
    </citation>
    <scope>NUCLEOTIDE SEQUENCE [LARGE SCALE GENOMIC DNA]</scope>
    <source>
        <strain evidence="3 4">CBS 518.97</strain>
    </source>
</reference>
<feature type="transmembrane region" description="Helical" evidence="2">
    <location>
        <begin position="193"/>
        <end position="212"/>
    </location>
</feature>
<keyword evidence="2" id="KW-0812">Transmembrane</keyword>
<evidence type="ECO:0000313" key="3">
    <source>
        <dbReference type="EMBL" id="TEA14257.1"/>
    </source>
</evidence>
<dbReference type="EMBL" id="QAPF01000168">
    <property type="protein sequence ID" value="TEA14257.1"/>
    <property type="molecule type" value="Genomic_DNA"/>
</dbReference>
<comment type="caution">
    <text evidence="3">The sequence shown here is derived from an EMBL/GenBank/DDBJ whole genome shotgun (WGS) entry which is preliminary data.</text>
</comment>
<evidence type="ECO:0000256" key="2">
    <source>
        <dbReference type="SAM" id="Phobius"/>
    </source>
</evidence>
<accession>A0A4R8T9N1</accession>
<feature type="compositionally biased region" description="Acidic residues" evidence="1">
    <location>
        <begin position="242"/>
        <end position="258"/>
    </location>
</feature>
<feature type="region of interest" description="Disordered" evidence="1">
    <location>
        <begin position="237"/>
        <end position="258"/>
    </location>
</feature>
<gene>
    <name evidence="3" type="primary">sdnP</name>
    <name evidence="3" type="ORF">C8034_v003543</name>
</gene>
<feature type="transmembrane region" description="Helical" evidence="2">
    <location>
        <begin position="85"/>
        <end position="104"/>
    </location>
</feature>
<organism evidence="3 4">
    <name type="scientific">Colletotrichum sidae</name>
    <dbReference type="NCBI Taxonomy" id="1347389"/>
    <lineage>
        <taxon>Eukaryota</taxon>
        <taxon>Fungi</taxon>
        <taxon>Dikarya</taxon>
        <taxon>Ascomycota</taxon>
        <taxon>Pezizomycotina</taxon>
        <taxon>Sordariomycetes</taxon>
        <taxon>Hypocreomycetidae</taxon>
        <taxon>Glomerellales</taxon>
        <taxon>Glomerellaceae</taxon>
        <taxon>Colletotrichum</taxon>
        <taxon>Colletotrichum orbiculare species complex</taxon>
    </lineage>
</organism>
<keyword evidence="2" id="KW-1133">Transmembrane helix</keyword>
<evidence type="ECO:0000256" key="1">
    <source>
        <dbReference type="SAM" id="MobiDB-lite"/>
    </source>
</evidence>
<feature type="transmembrane region" description="Helical" evidence="2">
    <location>
        <begin position="20"/>
        <end position="38"/>
    </location>
</feature>
<sequence>MDAAGVLQQGRLLWKQHQTALEVAWTFSIYLPLVLVSYRRWSSRKIAKYAGLPYGPVVAHILLATVFLVRYYGRSAAAGSPPVPGLFDLVFGVVFCLNSLQVAAHVTHGIAPLARATFQVLALQVLVATVAGYARADAGWFRAGAKLFDVFALFRWLNRHASRLEGFETYDAQFTGVLVAAHAFCLWEGDYPAGVPLFIVLFAGLLAVNKWASRKLDGKPGPIPRVLAHCGFVTVQKKHREEEEETSGDAEAEAEEQE</sequence>
<feature type="transmembrane region" description="Helical" evidence="2">
    <location>
        <begin position="50"/>
        <end position="73"/>
    </location>
</feature>
<protein>
    <submittedName>
        <fullName evidence="3">Sordarin/hypoxysordarin biosynthesis cluster protein P</fullName>
    </submittedName>
</protein>